<accession>A0A1S1QSX3</accession>
<keyword evidence="3" id="KW-1185">Reference proteome</keyword>
<dbReference type="InterPro" id="IPR029068">
    <property type="entry name" value="Glyas_Bleomycin-R_OHBP_Dase"/>
</dbReference>
<dbReference type="EMBL" id="MBLM01000115">
    <property type="protein sequence ID" value="OHV36659.1"/>
    <property type="molecule type" value="Genomic_DNA"/>
</dbReference>
<feature type="domain" description="VOC" evidence="1">
    <location>
        <begin position="3"/>
        <end position="117"/>
    </location>
</feature>
<dbReference type="PROSITE" id="PS51819">
    <property type="entry name" value="VOC"/>
    <property type="match status" value="1"/>
</dbReference>
<evidence type="ECO:0000313" key="3">
    <source>
        <dbReference type="Proteomes" id="UP000179627"/>
    </source>
</evidence>
<comment type="caution">
    <text evidence="2">The sequence shown here is derived from an EMBL/GenBank/DDBJ whole genome shotgun (WGS) entry which is preliminary data.</text>
</comment>
<evidence type="ECO:0000259" key="1">
    <source>
        <dbReference type="PROSITE" id="PS51819"/>
    </source>
</evidence>
<dbReference type="SUPFAM" id="SSF54593">
    <property type="entry name" value="Glyoxalase/Bleomycin resistance protein/Dihydroxybiphenyl dioxygenase"/>
    <property type="match status" value="1"/>
</dbReference>
<dbReference type="AlphaFoldDB" id="A0A1S1QSX3"/>
<dbReference type="Proteomes" id="UP000179627">
    <property type="component" value="Unassembled WGS sequence"/>
</dbReference>
<dbReference type="OrthoDB" id="9813630at2"/>
<gene>
    <name evidence="2" type="ORF">CC117_17315</name>
</gene>
<proteinExistence type="predicted"/>
<organism evidence="2 3">
    <name type="scientific">Parafrankia colletiae</name>
    <dbReference type="NCBI Taxonomy" id="573497"/>
    <lineage>
        <taxon>Bacteria</taxon>
        <taxon>Bacillati</taxon>
        <taxon>Actinomycetota</taxon>
        <taxon>Actinomycetes</taxon>
        <taxon>Frankiales</taxon>
        <taxon>Frankiaceae</taxon>
        <taxon>Parafrankia</taxon>
    </lineage>
</organism>
<evidence type="ECO:0000313" key="2">
    <source>
        <dbReference type="EMBL" id="OHV36659.1"/>
    </source>
</evidence>
<dbReference type="Gene3D" id="3.10.180.10">
    <property type="entry name" value="2,3-Dihydroxybiphenyl 1,2-Dioxygenase, domain 1"/>
    <property type="match status" value="1"/>
</dbReference>
<protein>
    <submittedName>
        <fullName evidence="2">Glyoxalase</fullName>
    </submittedName>
</protein>
<reference evidence="3" key="1">
    <citation type="submission" date="2016-07" db="EMBL/GenBank/DDBJ databases">
        <title>Sequence Frankia sp. strain CcI1.17.</title>
        <authorList>
            <person name="Ghodhbane-Gtari F."/>
            <person name="Swanson E."/>
            <person name="Gueddou A."/>
            <person name="Morris K."/>
            <person name="Hezbri K."/>
            <person name="Ktari A."/>
            <person name="Nouioui I."/>
            <person name="Abebe-Akele F."/>
            <person name="Simpson S."/>
            <person name="Thomas K."/>
            <person name="Gtari M."/>
            <person name="Tisa L.S."/>
            <person name="Hurst S."/>
        </authorList>
    </citation>
    <scope>NUCLEOTIDE SEQUENCE [LARGE SCALE GENOMIC DNA]</scope>
    <source>
        <strain evidence="3">Cc1.17</strain>
    </source>
</reference>
<dbReference type="InterPro" id="IPR037523">
    <property type="entry name" value="VOC_core"/>
</dbReference>
<sequence>MPRFHHANLGVPPGLEEVEGTFLVDVLGYRRMEVPADLAGIARWYEATDGSQIHLSIDPDHRPAARAHTAIEVDEDVVVLETRLAAAGITFRSAGRGDLTVLFCVDPAGNHWELRHPAGNPAAG</sequence>
<name>A0A1S1QSX3_9ACTN</name>